<dbReference type="OrthoDB" id="9783375at2"/>
<dbReference type="PROSITE" id="PS51257">
    <property type="entry name" value="PROKAR_LIPOPROTEIN"/>
    <property type="match status" value="1"/>
</dbReference>
<dbReference type="RefSeq" id="WP_006003077.1">
    <property type="nucleotide sequence ID" value="NZ_AAEW02000035.1"/>
</dbReference>
<evidence type="ECO:0000256" key="1">
    <source>
        <dbReference type="ARBA" id="ARBA00022729"/>
    </source>
</evidence>
<accession>Q1JVM3</accession>
<evidence type="ECO:0000313" key="3">
    <source>
        <dbReference type="Proteomes" id="UP000005695"/>
    </source>
</evidence>
<dbReference type="GO" id="GO:0016491">
    <property type="term" value="F:oxidoreductase activity"/>
    <property type="evidence" value="ECO:0007669"/>
    <property type="project" value="TreeGrafter"/>
</dbReference>
<dbReference type="NCBIfam" id="NF040943">
    <property type="entry name" value="cytoc3_ExtM"/>
    <property type="match status" value="1"/>
</dbReference>
<reference evidence="2" key="2">
    <citation type="submission" date="2006-05" db="EMBL/GenBank/DDBJ databases">
        <title>Sequencing of the draft genome and assembly of Desulfuromonas acetoxidans DSM 684.</title>
        <authorList>
            <consortium name="US DOE Joint Genome Institute (JGI-PGF)"/>
            <person name="Copeland A."/>
            <person name="Lucas S."/>
            <person name="Lapidus A."/>
            <person name="Barry K."/>
            <person name="Detter J.C."/>
            <person name="Glavina del Rio T."/>
            <person name="Hammon N."/>
            <person name="Israni S."/>
            <person name="Dalin E."/>
            <person name="Tice H."/>
            <person name="Bruce D."/>
            <person name="Pitluck S."/>
            <person name="Richardson P."/>
        </authorList>
    </citation>
    <scope>NUCLEOTIDE SEQUENCE [LARGE SCALE GENOMIC DNA]</scope>
    <source>
        <strain evidence="2">DSM 684</strain>
    </source>
</reference>
<proteinExistence type="predicted"/>
<reference evidence="2" key="1">
    <citation type="submission" date="2006-05" db="EMBL/GenBank/DDBJ databases">
        <title>Annotation of the draft genome assembly of Desulfuromonas acetoxidans DSM 684.</title>
        <authorList>
            <consortium name="US DOE Joint Genome Institute (JGI-ORNL)"/>
            <person name="Larimer F."/>
            <person name="Land M."/>
            <person name="Hauser L."/>
        </authorList>
    </citation>
    <scope>NUCLEOTIDE SEQUENCE [LARGE SCALE GENOMIC DNA]</scope>
    <source>
        <strain evidence="2">DSM 684</strain>
    </source>
</reference>
<dbReference type="SUPFAM" id="SSF48695">
    <property type="entry name" value="Multiheme cytochromes"/>
    <property type="match status" value="2"/>
</dbReference>
<evidence type="ECO:0000313" key="2">
    <source>
        <dbReference type="EMBL" id="EAT14298.1"/>
    </source>
</evidence>
<dbReference type="AlphaFoldDB" id="Q1JVM3"/>
<dbReference type="PANTHER" id="PTHR35038">
    <property type="entry name" value="DISSIMILATORY SULFITE REDUCTASE SIRA"/>
    <property type="match status" value="1"/>
</dbReference>
<sequence>MIRVLIAIFFLLPFLLVGCGSQSTTSQCEYCHAGLELASDTHQNCIDCHGGDETLTDKKAAHASMYGPRNPSAPKFWEKTCGKCHQYQLDRVRSNLMLTNTGFIKNIRLTWEGGEEYLYATQDQKLYDAQGNPVEHHSVLKLRNLAGELYRKYCSLCHVGMESHRSWKASHASGCAACHFPFNENGTYQGNDLAMKNKWPHSASHQMEPLPTNEVCFRCHNRSGRIALSYQGMNDGNNGLVPVNNGFPGPELISGARNVTHIQGDIHFDKGMDCIDCHTSRDVMGDGYAYENMYQQTEVACEDCHGSGDEGPRYEVVERENHDAVRESRNYQRQVKTGDKLVLTSKGRPYSNVFYQDGKIVVVGKRDGQEHISKQIAATPEHTIVGHERMECYACHSAAVPQCFGCHTQYDQSQKGMDFVRGRETRGKFSETEDYRSLYPFSLALDQRGKIAPMTPGCQTFVTVLDRRGNVQKEEYVANFRGKQQLRFAPFYSHNTALKAVSCRECHADPAFLGFGQHVVAGQSVESTLICEKSDELPLDGFMVMKQGEVQSFSAVVREHSRPLNEHEVRRALMVNQCLVCHDDPKDAIYQQALDYDQIDRCLQRVTPDR</sequence>
<name>Q1JVM3_DESA6</name>
<keyword evidence="1" id="KW-0732">Signal</keyword>
<gene>
    <name evidence="2" type="ORF">Dace_0159</name>
</gene>
<dbReference type="PANTHER" id="PTHR35038:SF8">
    <property type="entry name" value="C-TYPE POLYHEME CYTOCHROME OMCC"/>
    <property type="match status" value="1"/>
</dbReference>
<protein>
    <submittedName>
        <fullName evidence="2">Cytochrome c family protein</fullName>
    </submittedName>
</protein>
<dbReference type="InterPro" id="IPR036280">
    <property type="entry name" value="Multihaem_cyt_sf"/>
</dbReference>
<keyword evidence="3" id="KW-1185">Reference proteome</keyword>
<organism evidence="2 3">
    <name type="scientific">Desulfuromonas acetoxidans (strain DSM 684 / 11070)</name>
    <dbReference type="NCBI Taxonomy" id="281689"/>
    <lineage>
        <taxon>Bacteria</taxon>
        <taxon>Pseudomonadati</taxon>
        <taxon>Thermodesulfobacteriota</taxon>
        <taxon>Desulfuromonadia</taxon>
        <taxon>Desulfuromonadales</taxon>
        <taxon>Desulfuromonadaceae</taxon>
        <taxon>Desulfuromonas</taxon>
    </lineage>
</organism>
<comment type="caution">
    <text evidence="2">The sequence shown here is derived from an EMBL/GenBank/DDBJ whole genome shotgun (WGS) entry which is preliminary data.</text>
</comment>
<dbReference type="EMBL" id="AAEW02000035">
    <property type="protein sequence ID" value="EAT14298.1"/>
    <property type="molecule type" value="Genomic_DNA"/>
</dbReference>
<dbReference type="InterPro" id="IPR051829">
    <property type="entry name" value="Multiheme_Cytochr_ET"/>
</dbReference>
<dbReference type="Proteomes" id="UP000005695">
    <property type="component" value="Unassembled WGS sequence"/>
</dbReference>